<feature type="domain" description="Gfo/Idh/MocA-like oxidoreductase N-terminal" evidence="1">
    <location>
        <begin position="43"/>
        <end position="162"/>
    </location>
</feature>
<dbReference type="Gene3D" id="3.40.50.720">
    <property type="entry name" value="NAD(P)-binding Rossmann-like Domain"/>
    <property type="match status" value="1"/>
</dbReference>
<dbReference type="OrthoDB" id="9763611at2"/>
<sequence>MNNKRRDFIKTSALGMAGISFLPSSVFGKPLGHVAPSDKVDLACCGIGNRGAQIIKALYDTGLCNIVALCDVDMGAPHTLEIMNKFPNAKRFQDFRELFDQFGHGFEAITVGTPDFSHFPITMLAMSEGKHVYVEKPMARTFNEVSLMMDCAKRHNVVTQMGNQGHSEGNYFQFKAWKEAGIIKDVTAVTAHMNSPRRWHGWDVNMQSFPKAEPIPSTLDWDNWLMARSQHDYNKDFINGQWRCWYDFGMGALGDWGAHTMDTAHEFLELGLPYEVDPVMLRGHNNFFFPMSSTLAFKFPERNGMPACTLTWYDGVDNIPPVPENYGVSELNADIPAASNGQIQPAKLNPGKIIYGKDLTFKGGSHGSTLSIIGEEKAKDMASKLPEVPESPSNHFANFLKASKGEEETRSPFSVAGPLSQVFCLGVLAQQLNSKLIFDRETHRITNNPLANQLLTGEAPRKGWEEFYTL</sequence>
<evidence type="ECO:0000313" key="3">
    <source>
        <dbReference type="EMBL" id="SIO14132.1"/>
    </source>
</evidence>
<gene>
    <name evidence="3" type="ORF">SAMN05444394_3508</name>
</gene>
<dbReference type="Pfam" id="PF01408">
    <property type="entry name" value="GFO_IDH_MocA"/>
    <property type="match status" value="1"/>
</dbReference>
<dbReference type="GO" id="GO:0000166">
    <property type="term" value="F:nucleotide binding"/>
    <property type="evidence" value="ECO:0007669"/>
    <property type="project" value="InterPro"/>
</dbReference>
<dbReference type="RefSeq" id="WP_074226297.1">
    <property type="nucleotide sequence ID" value="NZ_FSRC01000003.1"/>
</dbReference>
<evidence type="ECO:0000259" key="2">
    <source>
        <dbReference type="Pfam" id="PF19051"/>
    </source>
</evidence>
<dbReference type="PROSITE" id="PS51318">
    <property type="entry name" value="TAT"/>
    <property type="match status" value="1"/>
</dbReference>
<dbReference type="SUPFAM" id="SSF51735">
    <property type="entry name" value="NAD(P)-binding Rossmann-fold domains"/>
    <property type="match status" value="1"/>
</dbReference>
<dbReference type="Pfam" id="PF19051">
    <property type="entry name" value="GFO_IDH_MocA_C2"/>
    <property type="match status" value="1"/>
</dbReference>
<dbReference type="InterPro" id="IPR000683">
    <property type="entry name" value="Gfo/Idh/MocA-like_OxRdtase_N"/>
</dbReference>
<evidence type="ECO:0000313" key="4">
    <source>
        <dbReference type="Proteomes" id="UP000185221"/>
    </source>
</evidence>
<proteinExistence type="predicted"/>
<organism evidence="3 4">
    <name type="scientific">Algoriphagus halophilus</name>
    <dbReference type="NCBI Taxonomy" id="226505"/>
    <lineage>
        <taxon>Bacteria</taxon>
        <taxon>Pseudomonadati</taxon>
        <taxon>Bacteroidota</taxon>
        <taxon>Cytophagia</taxon>
        <taxon>Cytophagales</taxon>
        <taxon>Cyclobacteriaceae</taxon>
        <taxon>Algoriphagus</taxon>
    </lineage>
</organism>
<feature type="domain" description="Gfo/Idh/MocA-like oxidoreductase bacterial type C-terminal" evidence="2">
    <location>
        <begin position="211"/>
        <end position="268"/>
    </location>
</feature>
<dbReference type="InterPro" id="IPR006311">
    <property type="entry name" value="TAT_signal"/>
</dbReference>
<dbReference type="Proteomes" id="UP000185221">
    <property type="component" value="Unassembled WGS sequence"/>
</dbReference>
<keyword evidence="4" id="KW-1185">Reference proteome</keyword>
<dbReference type="AlphaFoldDB" id="A0A1N6H352"/>
<dbReference type="SUPFAM" id="SSF55347">
    <property type="entry name" value="Glyceraldehyde-3-phosphate dehydrogenase-like, C-terminal domain"/>
    <property type="match status" value="1"/>
</dbReference>
<evidence type="ECO:0000259" key="1">
    <source>
        <dbReference type="Pfam" id="PF01408"/>
    </source>
</evidence>
<dbReference type="STRING" id="226505.SAMN05444394_3508"/>
<reference evidence="4" key="1">
    <citation type="submission" date="2016-11" db="EMBL/GenBank/DDBJ databases">
        <authorList>
            <person name="Varghese N."/>
            <person name="Submissions S."/>
        </authorList>
    </citation>
    <scope>NUCLEOTIDE SEQUENCE [LARGE SCALE GENOMIC DNA]</scope>
    <source>
        <strain evidence="4">DSM 15292</strain>
    </source>
</reference>
<name>A0A1N6H352_9BACT</name>
<dbReference type="InterPro" id="IPR050463">
    <property type="entry name" value="Gfo/Idh/MocA_oxidrdct_glycsds"/>
</dbReference>
<dbReference type="PANTHER" id="PTHR43818">
    <property type="entry name" value="BCDNA.GH03377"/>
    <property type="match status" value="1"/>
</dbReference>
<dbReference type="InterPro" id="IPR043906">
    <property type="entry name" value="Gfo/Idh/MocA_OxRdtase_bact_C"/>
</dbReference>
<dbReference type="InterPro" id="IPR036291">
    <property type="entry name" value="NAD(P)-bd_dom_sf"/>
</dbReference>
<dbReference type="PANTHER" id="PTHR43818:SF3">
    <property type="entry name" value="OXIDOREDUCTASE-RELATED"/>
    <property type="match status" value="1"/>
</dbReference>
<accession>A0A1N6H352</accession>
<protein>
    <submittedName>
        <fullName evidence="3">Oxidoreductase family, NAD-binding Rossmann fold</fullName>
    </submittedName>
</protein>
<dbReference type="EMBL" id="FSRC01000003">
    <property type="protein sequence ID" value="SIO14132.1"/>
    <property type="molecule type" value="Genomic_DNA"/>
</dbReference>